<dbReference type="EMBL" id="JABBWG010000384">
    <property type="protein sequence ID" value="KAG1794308.1"/>
    <property type="molecule type" value="Genomic_DNA"/>
</dbReference>
<dbReference type="GeneID" id="64631524"/>
<evidence type="ECO:0000313" key="3">
    <source>
        <dbReference type="EMBL" id="KAG1794308.1"/>
    </source>
</evidence>
<accession>A0A9P7DHA3</accession>
<dbReference type="Proteomes" id="UP000807769">
    <property type="component" value="Unassembled WGS sequence"/>
</dbReference>
<reference evidence="3" key="1">
    <citation type="journal article" date="2020" name="New Phytol.">
        <title>Comparative genomics reveals dynamic genome evolution in host specialist ectomycorrhizal fungi.</title>
        <authorList>
            <person name="Lofgren L.A."/>
            <person name="Nguyen N.H."/>
            <person name="Vilgalys R."/>
            <person name="Ruytinx J."/>
            <person name="Liao H.L."/>
            <person name="Branco S."/>
            <person name="Kuo A."/>
            <person name="LaButti K."/>
            <person name="Lipzen A."/>
            <person name="Andreopoulos W."/>
            <person name="Pangilinan J."/>
            <person name="Riley R."/>
            <person name="Hundley H."/>
            <person name="Na H."/>
            <person name="Barry K."/>
            <person name="Grigoriev I.V."/>
            <person name="Stajich J.E."/>
            <person name="Kennedy P.G."/>
        </authorList>
    </citation>
    <scope>NUCLEOTIDE SEQUENCE</scope>
    <source>
        <strain evidence="3">MN1</strain>
    </source>
</reference>
<keyword evidence="1" id="KW-0812">Transmembrane</keyword>
<dbReference type="RefSeq" id="XP_041185116.1">
    <property type="nucleotide sequence ID" value="XM_041337508.1"/>
</dbReference>
<evidence type="ECO:0000313" key="4">
    <source>
        <dbReference type="Proteomes" id="UP000807769"/>
    </source>
</evidence>
<keyword evidence="1" id="KW-0472">Membrane</keyword>
<dbReference type="AlphaFoldDB" id="A0A9P7DHA3"/>
<proteinExistence type="predicted"/>
<feature type="transmembrane region" description="Helical" evidence="1">
    <location>
        <begin position="21"/>
        <end position="41"/>
    </location>
</feature>
<organism evidence="3 4">
    <name type="scientific">Suillus subaureus</name>
    <dbReference type="NCBI Taxonomy" id="48587"/>
    <lineage>
        <taxon>Eukaryota</taxon>
        <taxon>Fungi</taxon>
        <taxon>Dikarya</taxon>
        <taxon>Basidiomycota</taxon>
        <taxon>Agaricomycotina</taxon>
        <taxon>Agaricomycetes</taxon>
        <taxon>Agaricomycetidae</taxon>
        <taxon>Boletales</taxon>
        <taxon>Suillineae</taxon>
        <taxon>Suillaceae</taxon>
        <taxon>Suillus</taxon>
    </lineage>
</organism>
<evidence type="ECO:0000256" key="1">
    <source>
        <dbReference type="SAM" id="Phobius"/>
    </source>
</evidence>
<protein>
    <recommendedName>
        <fullName evidence="2">DUF6533 domain-containing protein</fullName>
    </recommendedName>
</protein>
<evidence type="ECO:0000259" key="2">
    <source>
        <dbReference type="Pfam" id="PF20151"/>
    </source>
</evidence>
<keyword evidence="4" id="KW-1185">Reference proteome</keyword>
<feature type="domain" description="DUF6533" evidence="2">
    <location>
        <begin position="2"/>
        <end position="32"/>
    </location>
</feature>
<name>A0A9P7DHA3_9AGAM</name>
<dbReference type="OrthoDB" id="2684609at2759"/>
<dbReference type="Pfam" id="PF20151">
    <property type="entry name" value="DUF6533"/>
    <property type="match status" value="1"/>
</dbReference>
<dbReference type="InterPro" id="IPR045340">
    <property type="entry name" value="DUF6533"/>
</dbReference>
<sequence length="53" mass="6311">MLQLEKEITFVWDRPWSAMSYIYLVVRYFGIVVAMYVGWLYPPDSTLYVDADV</sequence>
<keyword evidence="1" id="KW-1133">Transmembrane helix</keyword>
<comment type="caution">
    <text evidence="3">The sequence shown here is derived from an EMBL/GenBank/DDBJ whole genome shotgun (WGS) entry which is preliminary data.</text>
</comment>
<gene>
    <name evidence="3" type="ORF">BJ212DRAFT_1412931</name>
</gene>